<evidence type="ECO:0000313" key="1">
    <source>
        <dbReference type="EMBL" id="RRB06776.1"/>
    </source>
</evidence>
<name>A0A3P1C0X3_9BACT</name>
<dbReference type="OrthoDB" id="954262at2"/>
<dbReference type="EMBL" id="RQJO01000007">
    <property type="protein sequence ID" value="RRB06776.1"/>
    <property type="molecule type" value="Genomic_DNA"/>
</dbReference>
<accession>A0A3P1C0X3</accession>
<dbReference type="InterPro" id="IPR006311">
    <property type="entry name" value="TAT_signal"/>
</dbReference>
<dbReference type="SUPFAM" id="SSF47240">
    <property type="entry name" value="Ferritin-like"/>
    <property type="match status" value="1"/>
</dbReference>
<organism evidence="1 2">
    <name type="scientific">Larkinella rosea</name>
    <dbReference type="NCBI Taxonomy" id="2025312"/>
    <lineage>
        <taxon>Bacteria</taxon>
        <taxon>Pseudomonadati</taxon>
        <taxon>Bacteroidota</taxon>
        <taxon>Cytophagia</taxon>
        <taxon>Cytophagales</taxon>
        <taxon>Spirosomataceae</taxon>
        <taxon>Larkinella</taxon>
    </lineage>
</organism>
<dbReference type="Proteomes" id="UP000271925">
    <property type="component" value="Unassembled WGS sequence"/>
</dbReference>
<dbReference type="Pfam" id="PF13668">
    <property type="entry name" value="Ferritin_2"/>
    <property type="match status" value="1"/>
</dbReference>
<sequence>MNLFGIFSQIEKADPEAADKFAHSRRKMLKTTSAAAATTSLFFASVVNKAWAADSVGCAGDTVAILNYALTLEYLERDFYRAGQFKSGLIPPGARPYVVQIAKHEAQHVDLLEGFLGYKPNQMQPKYNMATLAAATADFPTFLTYAQALEDTGVRAYKGQAACLLEENSSLSKTALPVALRIHSVEARHAAAVRYMRGLRVWPSMGENGMEPDPKIYANEDMGSQGGADLVGYFNMDANKMKLYTPDKAARSVYEAFDEPLTKDQVLAIAGPFFAPSAPM</sequence>
<evidence type="ECO:0000313" key="2">
    <source>
        <dbReference type="Proteomes" id="UP000271925"/>
    </source>
</evidence>
<reference evidence="1 2" key="1">
    <citation type="submission" date="2018-11" db="EMBL/GenBank/DDBJ databases">
        <authorList>
            <person name="Zhou Z."/>
            <person name="Wang G."/>
        </authorList>
    </citation>
    <scope>NUCLEOTIDE SEQUENCE [LARGE SCALE GENOMIC DNA]</scope>
    <source>
        <strain evidence="1 2">KCTC52004</strain>
    </source>
</reference>
<protein>
    <submittedName>
        <fullName evidence="1">Ferritin-like domain-containing protein</fullName>
    </submittedName>
</protein>
<keyword evidence="2" id="KW-1185">Reference proteome</keyword>
<proteinExistence type="predicted"/>
<dbReference type="AlphaFoldDB" id="A0A3P1C0X3"/>
<comment type="caution">
    <text evidence="1">The sequence shown here is derived from an EMBL/GenBank/DDBJ whole genome shotgun (WGS) entry which is preliminary data.</text>
</comment>
<gene>
    <name evidence="1" type="ORF">EHT25_02995</name>
</gene>
<dbReference type="RefSeq" id="WP_124870441.1">
    <property type="nucleotide sequence ID" value="NZ_RQJO01000007.1"/>
</dbReference>
<dbReference type="PROSITE" id="PS51318">
    <property type="entry name" value="TAT"/>
    <property type="match status" value="1"/>
</dbReference>
<dbReference type="InterPro" id="IPR009078">
    <property type="entry name" value="Ferritin-like_SF"/>
</dbReference>